<evidence type="ECO:0000256" key="22">
    <source>
        <dbReference type="SAM" id="Phobius"/>
    </source>
</evidence>
<sequence>MPWIWTLPLLVLTFTVGSLSRVTAQAIDTKSELRTNVTKTETRCQEGQQLGGQSCGPPCPPGTRKCANCPNNGVEPVCEPCQEGKEYTDKEHYSTKCRRCGSCDGGHGLEVETKCTQTQDTKCRCKPNFYCNTSGCDHCDPCTTCEHGIIEKCTPTSNTKCKNETLVSRSSLHWLWSLLLILVTGGVIFWLYHRWHGNRGHHEYPPLNEETMSFRWIDVDLSKYITSIAEQMTINQVRDFVRKNNISEAKIDEIKNNYLQDTAEQKVQLLRNWYQFHGKKGAFDTLIKSLRKANLCALAEKIQDMVQTDAENSTSNTRHENEQQSLA</sequence>
<dbReference type="FunCoup" id="A0A1S3F8V9">
    <property type="interactions" value="1130"/>
</dbReference>
<dbReference type="InterPro" id="IPR033999">
    <property type="entry name" value="TNFRSF6_N"/>
</dbReference>
<keyword evidence="11 22" id="KW-0472">Membrane</keyword>
<gene>
    <name evidence="27" type="primary">Fas</name>
</gene>
<feature type="signal peptide" evidence="23">
    <location>
        <begin position="1"/>
        <end position="24"/>
    </location>
</feature>
<evidence type="ECO:0000256" key="19">
    <source>
        <dbReference type="ARBA" id="ARBA00032502"/>
    </source>
</evidence>
<dbReference type="PROSITE" id="PS50050">
    <property type="entry name" value="TNFR_NGFR_2"/>
    <property type="match status" value="2"/>
</dbReference>
<dbReference type="GO" id="GO:0043066">
    <property type="term" value="P:negative regulation of apoptotic process"/>
    <property type="evidence" value="ECO:0007669"/>
    <property type="project" value="TreeGrafter"/>
</dbReference>
<evidence type="ECO:0000256" key="13">
    <source>
        <dbReference type="ARBA" id="ARBA00023157"/>
    </source>
</evidence>
<evidence type="ECO:0000313" key="26">
    <source>
        <dbReference type="Proteomes" id="UP000081671"/>
    </source>
</evidence>
<evidence type="ECO:0000256" key="7">
    <source>
        <dbReference type="ARBA" id="ARBA00022729"/>
    </source>
</evidence>
<dbReference type="Pfam" id="PF00531">
    <property type="entry name" value="Death"/>
    <property type="match status" value="1"/>
</dbReference>
<reference evidence="27" key="1">
    <citation type="submission" date="2025-08" db="UniProtKB">
        <authorList>
            <consortium name="RefSeq"/>
        </authorList>
    </citation>
    <scope>IDENTIFICATION</scope>
    <source>
        <tissue evidence="27">Kidney</tissue>
    </source>
</reference>
<evidence type="ECO:0000256" key="9">
    <source>
        <dbReference type="ARBA" id="ARBA00022860"/>
    </source>
</evidence>
<dbReference type="PRINTS" id="PR01680">
    <property type="entry name" value="TNFACTORR6"/>
</dbReference>
<feature type="transmembrane region" description="Helical" evidence="22">
    <location>
        <begin position="174"/>
        <end position="192"/>
    </location>
</feature>
<keyword evidence="16" id="KW-0449">Lipoprotein</keyword>
<evidence type="ECO:0000256" key="11">
    <source>
        <dbReference type="ARBA" id="ARBA00023136"/>
    </source>
</evidence>
<keyword evidence="5 22" id="KW-0812">Transmembrane</keyword>
<dbReference type="SUPFAM" id="SSF57586">
    <property type="entry name" value="TNF receptor-like"/>
    <property type="match status" value="2"/>
</dbReference>
<feature type="repeat" description="TNFR-Cys" evidence="20">
    <location>
        <begin position="124"/>
        <end position="161"/>
    </location>
</feature>
<dbReference type="GO" id="GO:0045121">
    <property type="term" value="C:membrane raft"/>
    <property type="evidence" value="ECO:0007669"/>
    <property type="project" value="UniProtKB-SubCell"/>
</dbReference>
<evidence type="ECO:0000256" key="4">
    <source>
        <dbReference type="ARBA" id="ARBA00022475"/>
    </source>
</evidence>
<dbReference type="GO" id="GO:0006955">
    <property type="term" value="P:immune response"/>
    <property type="evidence" value="ECO:0007669"/>
    <property type="project" value="InterPro"/>
</dbReference>
<evidence type="ECO:0000256" key="15">
    <source>
        <dbReference type="ARBA" id="ARBA00023180"/>
    </source>
</evidence>
<keyword evidence="14 27" id="KW-0675">Receptor</keyword>
<dbReference type="InterPro" id="IPR011029">
    <property type="entry name" value="DEATH-like_dom_sf"/>
</dbReference>
<dbReference type="RefSeq" id="XP_012872489.1">
    <property type="nucleotide sequence ID" value="XM_013017035.1"/>
</dbReference>
<evidence type="ECO:0000256" key="10">
    <source>
        <dbReference type="ARBA" id="ARBA00022989"/>
    </source>
</evidence>
<dbReference type="Pfam" id="PF00020">
    <property type="entry name" value="TNFR_c6"/>
    <property type="match status" value="2"/>
</dbReference>
<keyword evidence="26" id="KW-1185">Reference proteome</keyword>
<dbReference type="GO" id="GO:0032872">
    <property type="term" value="P:regulation of stress-activated MAPK cascade"/>
    <property type="evidence" value="ECO:0007669"/>
    <property type="project" value="TreeGrafter"/>
</dbReference>
<dbReference type="SMART" id="SM00208">
    <property type="entry name" value="TNFR"/>
    <property type="match status" value="2"/>
</dbReference>
<evidence type="ECO:0000256" key="8">
    <source>
        <dbReference type="ARBA" id="ARBA00022737"/>
    </source>
</evidence>
<keyword evidence="12" id="KW-0564">Palmitate</keyword>
<dbReference type="CTD" id="355"/>
<dbReference type="GO" id="GO:0009897">
    <property type="term" value="C:external side of plasma membrane"/>
    <property type="evidence" value="ECO:0007669"/>
    <property type="project" value="TreeGrafter"/>
</dbReference>
<name>A0A1S3F8V9_DIPOR</name>
<keyword evidence="4" id="KW-1003">Cell membrane</keyword>
<protein>
    <recommendedName>
        <fullName evidence="3">Tumor necrosis factor receptor superfamily member 6</fullName>
    </recommendedName>
    <alternativeName>
        <fullName evidence="18">Apo-1 antigen</fullName>
    </alternativeName>
    <alternativeName>
        <fullName evidence="19">Apoptosis-mediating surface antigen FAS</fullName>
    </alternativeName>
    <alternativeName>
        <fullName evidence="17">FASLG receptor</fullName>
    </alternativeName>
</protein>
<keyword evidence="7 23" id="KW-0732">Signal</keyword>
<feature type="domain" description="TNFR-Cys" evidence="25">
    <location>
        <begin position="124"/>
        <end position="161"/>
    </location>
</feature>
<evidence type="ECO:0000259" key="24">
    <source>
        <dbReference type="PROSITE" id="PS50017"/>
    </source>
</evidence>
<dbReference type="GO" id="GO:0006924">
    <property type="term" value="P:activation-induced cell death of T cells"/>
    <property type="evidence" value="ECO:0007669"/>
    <property type="project" value="TreeGrafter"/>
</dbReference>
<dbReference type="CDD" id="cd08316">
    <property type="entry name" value="Death_FAS_TNFRSF6"/>
    <property type="match status" value="1"/>
</dbReference>
<feature type="region of interest" description="Disordered" evidence="21">
    <location>
        <begin position="308"/>
        <end position="327"/>
    </location>
</feature>
<feature type="compositionally biased region" description="Basic and acidic residues" evidence="21">
    <location>
        <begin position="317"/>
        <end position="327"/>
    </location>
</feature>
<evidence type="ECO:0000256" key="18">
    <source>
        <dbReference type="ARBA" id="ARBA00032338"/>
    </source>
</evidence>
<dbReference type="GO" id="GO:0097527">
    <property type="term" value="P:necroptotic signaling pathway"/>
    <property type="evidence" value="ECO:0007669"/>
    <property type="project" value="TreeGrafter"/>
</dbReference>
<dbReference type="InterPro" id="IPR001368">
    <property type="entry name" value="TNFR/NGFR_Cys_rich_reg"/>
</dbReference>
<evidence type="ECO:0000256" key="14">
    <source>
        <dbReference type="ARBA" id="ARBA00023170"/>
    </source>
</evidence>
<keyword evidence="13" id="KW-1015">Disulfide bond</keyword>
<feature type="repeat" description="TNFR-Cys" evidence="20">
    <location>
        <begin position="80"/>
        <end position="123"/>
    </location>
</feature>
<evidence type="ECO:0000256" key="21">
    <source>
        <dbReference type="SAM" id="MobiDB-lite"/>
    </source>
</evidence>
<evidence type="ECO:0000256" key="16">
    <source>
        <dbReference type="ARBA" id="ARBA00023288"/>
    </source>
</evidence>
<evidence type="ECO:0000256" key="1">
    <source>
        <dbReference type="ARBA" id="ARBA00004251"/>
    </source>
</evidence>
<dbReference type="CDD" id="cd10579">
    <property type="entry name" value="TNFRSF6"/>
    <property type="match status" value="1"/>
</dbReference>
<evidence type="ECO:0000256" key="20">
    <source>
        <dbReference type="PROSITE-ProRule" id="PRU00206"/>
    </source>
</evidence>
<accession>A0A1S3F8V9</accession>
<dbReference type="SMART" id="SM00005">
    <property type="entry name" value="DEATH"/>
    <property type="match status" value="1"/>
</dbReference>
<dbReference type="GO" id="GO:0005516">
    <property type="term" value="F:calmodulin binding"/>
    <property type="evidence" value="ECO:0007669"/>
    <property type="project" value="UniProtKB-KW"/>
</dbReference>
<dbReference type="PROSITE" id="PS50017">
    <property type="entry name" value="DEATH_DOMAIN"/>
    <property type="match status" value="1"/>
</dbReference>
<keyword evidence="10 22" id="KW-1133">Transmembrane helix</keyword>
<feature type="chain" id="PRO_5010342545" description="Tumor necrosis factor receptor superfamily member 6" evidence="23">
    <location>
        <begin position="25"/>
        <end position="327"/>
    </location>
</feature>
<evidence type="ECO:0000256" key="6">
    <source>
        <dbReference type="ARBA" id="ARBA00022703"/>
    </source>
</evidence>
<dbReference type="AlphaFoldDB" id="A0A1S3F8V9"/>
<comment type="caution">
    <text evidence="20">Lacks conserved residue(s) required for the propagation of feature annotation.</text>
</comment>
<dbReference type="Gene3D" id="2.10.50.10">
    <property type="entry name" value="Tumor Necrosis Factor Receptor, subunit A, domain 2"/>
    <property type="match status" value="2"/>
</dbReference>
<dbReference type="GO" id="GO:0031265">
    <property type="term" value="C:CD95 death-inducing signaling complex"/>
    <property type="evidence" value="ECO:0007669"/>
    <property type="project" value="TreeGrafter"/>
</dbReference>
<dbReference type="SUPFAM" id="SSF47986">
    <property type="entry name" value="DEATH domain"/>
    <property type="match status" value="1"/>
</dbReference>
<dbReference type="InterPro" id="IPR008063">
    <property type="entry name" value="Fas_rcpt"/>
</dbReference>
<keyword evidence="6" id="KW-0053">Apoptosis</keyword>
<dbReference type="OrthoDB" id="8848202at2759"/>
<dbReference type="GeneID" id="105986214"/>
<proteinExistence type="predicted"/>
<evidence type="ECO:0000256" key="17">
    <source>
        <dbReference type="ARBA" id="ARBA00030181"/>
    </source>
</evidence>
<keyword evidence="9" id="KW-0112">Calmodulin-binding</keyword>
<dbReference type="InParanoid" id="A0A1S3F8V9"/>
<dbReference type="PANTHER" id="PTHR46874:SF1">
    <property type="entry name" value="TUMOR NECROSIS FACTOR RECEPTOR SUPERFAMILY MEMBER 6"/>
    <property type="match status" value="1"/>
</dbReference>
<evidence type="ECO:0000256" key="3">
    <source>
        <dbReference type="ARBA" id="ARBA00015761"/>
    </source>
</evidence>
<evidence type="ECO:0000256" key="23">
    <source>
        <dbReference type="SAM" id="SignalP"/>
    </source>
</evidence>
<evidence type="ECO:0000256" key="5">
    <source>
        <dbReference type="ARBA" id="ARBA00022692"/>
    </source>
</evidence>
<feature type="domain" description="TNFR-Cys" evidence="25">
    <location>
        <begin position="80"/>
        <end position="123"/>
    </location>
</feature>
<keyword evidence="15" id="KW-0325">Glycoprotein</keyword>
<dbReference type="PANTHER" id="PTHR46874">
    <property type="entry name" value="TUMOR NECROSIS FACTOR RECEPTOR SUPERFAMILY MEMBER 6"/>
    <property type="match status" value="1"/>
</dbReference>
<dbReference type="GO" id="GO:0005031">
    <property type="term" value="F:tumor necrosis factor receptor activity"/>
    <property type="evidence" value="ECO:0007669"/>
    <property type="project" value="TreeGrafter"/>
</dbReference>
<evidence type="ECO:0000259" key="25">
    <source>
        <dbReference type="PROSITE" id="PS50050"/>
    </source>
</evidence>
<evidence type="ECO:0000256" key="12">
    <source>
        <dbReference type="ARBA" id="ARBA00023139"/>
    </source>
</evidence>
<keyword evidence="8" id="KW-0677">Repeat</keyword>
<comment type="subcellular location">
    <subcellularLocation>
        <location evidence="1">Cell membrane</location>
        <topology evidence="1">Single-pass type I membrane protein</topology>
    </subcellularLocation>
    <subcellularLocation>
        <location evidence="2">Membrane raft</location>
    </subcellularLocation>
</comment>
<dbReference type="FunFam" id="1.10.533.10:FF:000057">
    <property type="entry name" value="Tumor necrosis factor receptor superfamily member 6"/>
    <property type="match status" value="1"/>
</dbReference>
<feature type="domain" description="Death" evidence="24">
    <location>
        <begin position="222"/>
        <end position="306"/>
    </location>
</feature>
<dbReference type="GO" id="GO:0097192">
    <property type="term" value="P:extrinsic apoptotic signaling pathway in absence of ligand"/>
    <property type="evidence" value="ECO:0007669"/>
    <property type="project" value="TreeGrafter"/>
</dbReference>
<dbReference type="GO" id="GO:0097049">
    <property type="term" value="P:motor neuron apoptotic process"/>
    <property type="evidence" value="ECO:0007669"/>
    <property type="project" value="TreeGrafter"/>
</dbReference>
<dbReference type="Proteomes" id="UP000081671">
    <property type="component" value="Unplaced"/>
</dbReference>
<organism evidence="26 27">
    <name type="scientific">Dipodomys ordii</name>
    <name type="common">Ord's kangaroo rat</name>
    <dbReference type="NCBI Taxonomy" id="10020"/>
    <lineage>
        <taxon>Eukaryota</taxon>
        <taxon>Metazoa</taxon>
        <taxon>Chordata</taxon>
        <taxon>Craniata</taxon>
        <taxon>Vertebrata</taxon>
        <taxon>Euteleostomi</taxon>
        <taxon>Mammalia</taxon>
        <taxon>Eutheria</taxon>
        <taxon>Euarchontoglires</taxon>
        <taxon>Glires</taxon>
        <taxon>Rodentia</taxon>
        <taxon>Castorimorpha</taxon>
        <taxon>Heteromyidae</taxon>
        <taxon>Dipodomyinae</taxon>
        <taxon>Dipodomys</taxon>
    </lineage>
</organism>
<dbReference type="KEGG" id="dord:105986214"/>
<dbReference type="InterPro" id="IPR033998">
    <property type="entry name" value="TNFRSF6_death"/>
</dbReference>
<dbReference type="Gene3D" id="1.10.533.10">
    <property type="entry name" value="Death Domain, Fas"/>
    <property type="match status" value="1"/>
</dbReference>
<dbReference type="InterPro" id="IPR000488">
    <property type="entry name" value="Death_dom"/>
</dbReference>
<evidence type="ECO:0000313" key="27">
    <source>
        <dbReference type="RefSeq" id="XP_012872489.1"/>
    </source>
</evidence>
<evidence type="ECO:0000256" key="2">
    <source>
        <dbReference type="ARBA" id="ARBA00004285"/>
    </source>
</evidence>